<feature type="compositionally biased region" description="Basic and acidic residues" evidence="7">
    <location>
        <begin position="1"/>
        <end position="19"/>
    </location>
</feature>
<dbReference type="Proteomes" id="UP000321046">
    <property type="component" value="Unassembled WGS sequence"/>
</dbReference>
<keyword evidence="6" id="KW-0175">Coiled coil</keyword>
<evidence type="ECO:0000256" key="2">
    <source>
        <dbReference type="ARBA" id="ARBA00022741"/>
    </source>
</evidence>
<organism evidence="9 10">
    <name type="scientific">Lujinxingia vulgaris</name>
    <dbReference type="NCBI Taxonomy" id="2600176"/>
    <lineage>
        <taxon>Bacteria</taxon>
        <taxon>Deltaproteobacteria</taxon>
        <taxon>Bradymonadales</taxon>
        <taxon>Lujinxingiaceae</taxon>
        <taxon>Lujinxingia</taxon>
    </lineage>
</organism>
<dbReference type="Pfam" id="PF01636">
    <property type="entry name" value="APH"/>
    <property type="match status" value="1"/>
</dbReference>
<dbReference type="Gene3D" id="3.30.200.20">
    <property type="entry name" value="Phosphorylase Kinase, domain 1"/>
    <property type="match status" value="1"/>
</dbReference>
<evidence type="ECO:0000256" key="1">
    <source>
        <dbReference type="ARBA" id="ARBA00022723"/>
    </source>
</evidence>
<dbReference type="EMBL" id="VOSL01000037">
    <property type="protein sequence ID" value="TXD38000.1"/>
    <property type="molecule type" value="Genomic_DNA"/>
</dbReference>
<dbReference type="Gene3D" id="3.90.1200.10">
    <property type="match status" value="1"/>
</dbReference>
<evidence type="ECO:0000256" key="5">
    <source>
        <dbReference type="HAMAP-Rule" id="MF_00900"/>
    </source>
</evidence>
<comment type="similarity">
    <text evidence="5">Belongs to the TRAFAC class OBG-HflX-like GTPase superfamily. HflX GTPase family.</text>
</comment>
<dbReference type="GO" id="GO:0005525">
    <property type="term" value="F:GTP binding"/>
    <property type="evidence" value="ECO:0007669"/>
    <property type="project" value="UniProtKB-UniRule"/>
</dbReference>
<dbReference type="PROSITE" id="PS51705">
    <property type="entry name" value="G_HFLX"/>
    <property type="match status" value="1"/>
</dbReference>
<evidence type="ECO:0000256" key="7">
    <source>
        <dbReference type="SAM" id="MobiDB-lite"/>
    </source>
</evidence>
<dbReference type="InterPro" id="IPR030394">
    <property type="entry name" value="G_HFLX_dom"/>
</dbReference>
<dbReference type="HAMAP" id="MF_00900">
    <property type="entry name" value="GTPase_HflX"/>
    <property type="match status" value="1"/>
</dbReference>
<dbReference type="OrthoDB" id="9812272at2"/>
<name>A0A5C6XIL6_9DELT</name>
<dbReference type="RefSeq" id="WP_146973933.1">
    <property type="nucleotide sequence ID" value="NZ_VOSL01000037.1"/>
</dbReference>
<dbReference type="Pfam" id="PF13167">
    <property type="entry name" value="GTP-bdg_N"/>
    <property type="match status" value="1"/>
</dbReference>
<dbReference type="GO" id="GO:0003924">
    <property type="term" value="F:GTPase activity"/>
    <property type="evidence" value="ECO:0007669"/>
    <property type="project" value="UniProtKB-UniRule"/>
</dbReference>
<gene>
    <name evidence="5 9" type="primary">hflX</name>
    <name evidence="9" type="ORF">FRC96_07745</name>
</gene>
<evidence type="ECO:0000256" key="6">
    <source>
        <dbReference type="SAM" id="Coils"/>
    </source>
</evidence>
<dbReference type="InterPro" id="IPR025121">
    <property type="entry name" value="GTPase_HflX_N"/>
</dbReference>
<dbReference type="SUPFAM" id="SSF56112">
    <property type="entry name" value="Protein kinase-like (PK-like)"/>
    <property type="match status" value="1"/>
</dbReference>
<dbReference type="GO" id="GO:0005737">
    <property type="term" value="C:cytoplasm"/>
    <property type="evidence" value="ECO:0007669"/>
    <property type="project" value="UniProtKB-SubCell"/>
</dbReference>
<dbReference type="InterPro" id="IPR027417">
    <property type="entry name" value="P-loop_NTPase"/>
</dbReference>
<dbReference type="InterPro" id="IPR006073">
    <property type="entry name" value="GTP-bd"/>
</dbReference>
<keyword evidence="4 5" id="KW-0342">GTP-binding</keyword>
<dbReference type="InterPro" id="IPR032305">
    <property type="entry name" value="GTP-bd_M"/>
</dbReference>
<feature type="region of interest" description="Disordered" evidence="7">
    <location>
        <begin position="1"/>
        <end position="28"/>
    </location>
</feature>
<keyword evidence="5" id="KW-0963">Cytoplasm</keyword>
<sequence length="746" mass="83590">MRHRDNTTPDAPEHRDASSTHDTTPTPERALIIAVQLAGTDDPELYSSAAELERLANTLGIEVLGFHSQRRSSGKSAKLLGSGKLEEIAHAIEELGITRVLFDGELTPRQHENLEDALGVRVTDRSGVVLRIFEERAQTRQAQLEVDIARIEYELPRVRRGHVADDRRGGGGRGEKGHTNVELARQRLRERLVTLRRELTDLQQHAATQRARRSSAFQVALVGYTNAGKSSLMRALTSSEVLVEDKLFATLGTTARKLDPPLQPEVVVSDTVGFIKRLPHELVASFKSTLDEAHDADLLLYVLDASDPEWPDHLQVTRETIQDLGANPHSRVVFNKVDRLDDAERASLRMRMPDALQVSAMRPELVALLHAEIARVQETSFVEESLLIPFELGHVVGAVHEGARVVEQHHGPRGTALKVRAPAHAIPLWRAELPDPPRFDDVDSLLERAADYGLELMLDDASDQAPGAFDESGADYRVLHAIDQEGDPWIVRTPRREGLYEPARIEARALRALSDDLPVELPRWELHTPEIIAYRRLKGRPGWQISPEGELSWNHIDPQDPSEAFLRSVARTIAAMHRLPSDELRAAGLPQRTPQKERDHLKAMLPRALSVLKPAPEVRERWERWLAADHLWAWTPKLVHGDLHPGHLLLDERGQLSGIIDWSEAHLGDPAIDLSFFIGAFAPGTLERLRDLLDEEGAEPGFALVERCQERWAYYAVITADWALDNDHEQALAHARNLTKALESRQ</sequence>
<feature type="domain" description="Hflx-type G" evidence="8">
    <location>
        <begin position="217"/>
        <end position="380"/>
    </location>
</feature>
<evidence type="ECO:0000313" key="9">
    <source>
        <dbReference type="EMBL" id="TXD38000.1"/>
    </source>
</evidence>
<dbReference type="PRINTS" id="PR00326">
    <property type="entry name" value="GTP1OBG"/>
</dbReference>
<dbReference type="PANTHER" id="PTHR10229">
    <property type="entry name" value="GTP-BINDING PROTEIN HFLX"/>
    <property type="match status" value="1"/>
</dbReference>
<comment type="subcellular location">
    <subcellularLocation>
        <location evidence="5">Cytoplasm</location>
    </subcellularLocation>
    <text evidence="5">May associate with membranes.</text>
</comment>
<dbReference type="PANTHER" id="PTHR10229:SF0">
    <property type="entry name" value="GTP-BINDING PROTEIN 6-RELATED"/>
    <property type="match status" value="1"/>
</dbReference>
<dbReference type="Pfam" id="PF01926">
    <property type="entry name" value="MMR_HSR1"/>
    <property type="match status" value="1"/>
</dbReference>
<dbReference type="CDD" id="cd05152">
    <property type="entry name" value="MPH2"/>
    <property type="match status" value="1"/>
</dbReference>
<keyword evidence="1" id="KW-0479">Metal-binding</keyword>
<reference evidence="9 10" key="1">
    <citation type="submission" date="2019-08" db="EMBL/GenBank/DDBJ databases">
        <title>Bradymonadales sp. TMQ2.</title>
        <authorList>
            <person name="Liang Q."/>
        </authorList>
    </citation>
    <scope>NUCLEOTIDE SEQUENCE [LARGE SCALE GENOMIC DNA]</scope>
    <source>
        <strain evidence="9 10">TMQ2</strain>
    </source>
</reference>
<feature type="coiled-coil region" evidence="6">
    <location>
        <begin position="178"/>
        <end position="212"/>
    </location>
</feature>
<dbReference type="CDD" id="cd01878">
    <property type="entry name" value="HflX"/>
    <property type="match status" value="1"/>
</dbReference>
<evidence type="ECO:0000259" key="8">
    <source>
        <dbReference type="PROSITE" id="PS51705"/>
    </source>
</evidence>
<proteinExistence type="inferred from homology"/>
<dbReference type="Gene3D" id="3.40.50.11060">
    <property type="entry name" value="GTPase HflX, N-terminal domain"/>
    <property type="match status" value="1"/>
</dbReference>
<dbReference type="AlphaFoldDB" id="A0A5C6XIL6"/>
<dbReference type="InterPro" id="IPR011009">
    <property type="entry name" value="Kinase-like_dom_sf"/>
</dbReference>
<dbReference type="GO" id="GO:0043022">
    <property type="term" value="F:ribosome binding"/>
    <property type="evidence" value="ECO:0007669"/>
    <property type="project" value="TreeGrafter"/>
</dbReference>
<keyword evidence="2 5" id="KW-0547">Nucleotide-binding</keyword>
<accession>A0A5C6XIL6</accession>
<dbReference type="GO" id="GO:0046872">
    <property type="term" value="F:metal ion binding"/>
    <property type="evidence" value="ECO:0007669"/>
    <property type="project" value="UniProtKB-KW"/>
</dbReference>
<dbReference type="InterPro" id="IPR042108">
    <property type="entry name" value="GTPase_HflX_N_sf"/>
</dbReference>
<comment type="caution">
    <text evidence="9">The sequence shown here is derived from an EMBL/GenBank/DDBJ whole genome shotgun (WGS) entry which is preliminary data.</text>
</comment>
<keyword evidence="3" id="KW-0460">Magnesium</keyword>
<dbReference type="NCBIfam" id="TIGR03156">
    <property type="entry name" value="GTP_HflX"/>
    <property type="match status" value="1"/>
</dbReference>
<comment type="subunit">
    <text evidence="5">Monomer. Associates with the 50S ribosomal subunit.</text>
</comment>
<dbReference type="InterPro" id="IPR002575">
    <property type="entry name" value="Aminoglycoside_PTrfase"/>
</dbReference>
<dbReference type="Pfam" id="PF16360">
    <property type="entry name" value="GTP-bdg_M"/>
    <property type="match status" value="1"/>
</dbReference>
<evidence type="ECO:0000313" key="10">
    <source>
        <dbReference type="Proteomes" id="UP000321046"/>
    </source>
</evidence>
<dbReference type="SUPFAM" id="SSF52540">
    <property type="entry name" value="P-loop containing nucleoside triphosphate hydrolases"/>
    <property type="match status" value="1"/>
</dbReference>
<evidence type="ECO:0000256" key="3">
    <source>
        <dbReference type="ARBA" id="ARBA00022842"/>
    </source>
</evidence>
<dbReference type="Gene3D" id="6.10.250.2860">
    <property type="match status" value="1"/>
</dbReference>
<evidence type="ECO:0000256" key="4">
    <source>
        <dbReference type="ARBA" id="ARBA00023134"/>
    </source>
</evidence>
<dbReference type="Gene3D" id="3.40.50.300">
    <property type="entry name" value="P-loop containing nucleotide triphosphate hydrolases"/>
    <property type="match status" value="1"/>
</dbReference>
<dbReference type="InterPro" id="IPR016496">
    <property type="entry name" value="GTPase_HflX"/>
</dbReference>
<comment type="function">
    <text evidence="5">GTPase that associates with the 50S ribosomal subunit and may have a role during protein synthesis or ribosome biogenesis.</text>
</comment>
<protein>
    <recommendedName>
        <fullName evidence="5">GTPase HflX</fullName>
    </recommendedName>
    <alternativeName>
        <fullName evidence="5">GTP-binding protein HflX</fullName>
    </alternativeName>
</protein>